<dbReference type="Proteomes" id="UP000294650">
    <property type="component" value="Unassembled WGS sequence"/>
</dbReference>
<keyword evidence="1" id="KW-0812">Transmembrane</keyword>
<gene>
    <name evidence="2" type="ORF">EDD68_10446</name>
</gene>
<accession>A0A4R3NCW5</accession>
<feature type="transmembrane region" description="Helical" evidence="1">
    <location>
        <begin position="80"/>
        <end position="101"/>
    </location>
</feature>
<keyword evidence="3" id="KW-1185">Reference proteome</keyword>
<name>A0A4R3NCW5_9BACI</name>
<organism evidence="2 3">
    <name type="scientific">Melghiribacillus thermohalophilus</name>
    <dbReference type="NCBI Taxonomy" id="1324956"/>
    <lineage>
        <taxon>Bacteria</taxon>
        <taxon>Bacillati</taxon>
        <taxon>Bacillota</taxon>
        <taxon>Bacilli</taxon>
        <taxon>Bacillales</taxon>
        <taxon>Bacillaceae</taxon>
        <taxon>Melghiribacillus</taxon>
    </lineage>
</organism>
<dbReference type="InterPro" id="IPR025689">
    <property type="entry name" value="Spore_YtrH"/>
</dbReference>
<keyword evidence="1" id="KW-0472">Membrane</keyword>
<proteinExistence type="predicted"/>
<evidence type="ECO:0000256" key="1">
    <source>
        <dbReference type="SAM" id="Phobius"/>
    </source>
</evidence>
<evidence type="ECO:0000313" key="2">
    <source>
        <dbReference type="EMBL" id="TCT24979.1"/>
    </source>
</evidence>
<dbReference type="Pfam" id="PF14034">
    <property type="entry name" value="Spore_YtrH"/>
    <property type="match status" value="1"/>
</dbReference>
<feature type="transmembrane region" description="Helical" evidence="1">
    <location>
        <begin position="49"/>
        <end position="68"/>
    </location>
</feature>
<comment type="caution">
    <text evidence="2">The sequence shown here is derived from an EMBL/GenBank/DDBJ whole genome shotgun (WGS) entry which is preliminary data.</text>
</comment>
<sequence length="110" mass="11883">MDERFVVSLFHCYFIAFGVLTGGAIIGSIGAFAAGEPPITWMMRTAKSLRVWAIVAAIGGTFDAIANFERGIFEGSTVDVFKQVVLIITAMGGVKSGMLVIEWFSQEEIT</sequence>
<evidence type="ECO:0000313" key="3">
    <source>
        <dbReference type="Proteomes" id="UP000294650"/>
    </source>
</evidence>
<feature type="transmembrane region" description="Helical" evidence="1">
    <location>
        <begin position="12"/>
        <end position="34"/>
    </location>
</feature>
<reference evidence="2 3" key="1">
    <citation type="submission" date="2019-03" db="EMBL/GenBank/DDBJ databases">
        <title>Genomic Encyclopedia of Type Strains, Phase IV (KMG-IV): sequencing the most valuable type-strain genomes for metagenomic binning, comparative biology and taxonomic classification.</title>
        <authorList>
            <person name="Goeker M."/>
        </authorList>
    </citation>
    <scope>NUCLEOTIDE SEQUENCE [LARGE SCALE GENOMIC DNA]</scope>
    <source>
        <strain evidence="2 3">DSM 25894</strain>
    </source>
</reference>
<dbReference type="OrthoDB" id="2381692at2"/>
<dbReference type="AlphaFoldDB" id="A0A4R3NCW5"/>
<dbReference type="RefSeq" id="WP_132371145.1">
    <property type="nucleotide sequence ID" value="NZ_SMAN01000004.1"/>
</dbReference>
<dbReference type="EMBL" id="SMAN01000004">
    <property type="protein sequence ID" value="TCT24979.1"/>
    <property type="molecule type" value="Genomic_DNA"/>
</dbReference>
<keyword evidence="1" id="KW-1133">Transmembrane helix</keyword>
<protein>
    <submittedName>
        <fullName evidence="2">Sporulation protein YtrH</fullName>
    </submittedName>
</protein>